<gene>
    <name evidence="1" type="ORF">WKI58_19920</name>
</gene>
<sequence length="222" mass="23001">MGRTQTPPSRSTWALGITLFVGIGLVVHGLSGETAPQPSAAQAYASPAAGEPGPKRPAPVAKAPKGPPGSRPRSVPVRLRIPAIRVDAPMMNLALNKSGALEVPPADKAGFAGWYSKGPAPGESGAAIVAGHVDTPTGRAVFFRLGALTKGSAIEITRLDGRTAFFTVDAVEVYAKRTFPNQKVYGNAAAPQLRIITCGGGYRKKAGYLGNVVVYATLKRTS</sequence>
<name>A0ACC6QLQ6_9ACTN</name>
<protein>
    <submittedName>
        <fullName evidence="1">Class F sortase</fullName>
    </submittedName>
</protein>
<keyword evidence="2" id="KW-1185">Reference proteome</keyword>
<evidence type="ECO:0000313" key="1">
    <source>
        <dbReference type="EMBL" id="MEJ8658757.1"/>
    </source>
</evidence>
<organism evidence="1 2">
    <name type="scientific">Streptomyces pratisoli</name>
    <dbReference type="NCBI Taxonomy" id="3139917"/>
    <lineage>
        <taxon>Bacteria</taxon>
        <taxon>Bacillati</taxon>
        <taxon>Actinomycetota</taxon>
        <taxon>Actinomycetes</taxon>
        <taxon>Kitasatosporales</taxon>
        <taxon>Streptomycetaceae</taxon>
        <taxon>Streptomyces</taxon>
    </lineage>
</organism>
<dbReference type="Proteomes" id="UP001375539">
    <property type="component" value="Unassembled WGS sequence"/>
</dbReference>
<proteinExistence type="predicted"/>
<reference evidence="1" key="1">
    <citation type="submission" date="2024-03" db="EMBL/GenBank/DDBJ databases">
        <title>Novel Streptomyces species of biotechnological and ecological value are a feature of Machair soil.</title>
        <authorList>
            <person name="Prole J.R."/>
            <person name="Goodfellow M."/>
            <person name="Allenby N."/>
            <person name="Ward A.C."/>
        </authorList>
    </citation>
    <scope>NUCLEOTIDE SEQUENCE</scope>
    <source>
        <strain evidence="1">MS1.AVA.4</strain>
    </source>
</reference>
<comment type="caution">
    <text evidence="1">The sequence shown here is derived from an EMBL/GenBank/DDBJ whole genome shotgun (WGS) entry which is preliminary data.</text>
</comment>
<accession>A0ACC6QLQ6</accession>
<evidence type="ECO:0000313" key="2">
    <source>
        <dbReference type="Proteomes" id="UP001375539"/>
    </source>
</evidence>
<dbReference type="EMBL" id="JBBKAI010000002">
    <property type="protein sequence ID" value="MEJ8658757.1"/>
    <property type="molecule type" value="Genomic_DNA"/>
</dbReference>